<keyword evidence="2" id="KW-0175">Coiled coil</keyword>
<dbReference type="InterPro" id="IPR058625">
    <property type="entry name" value="MdtA-like_BSH"/>
</dbReference>
<feature type="domain" description="Multidrug resistance protein MdtA-like barrel-sandwich hybrid" evidence="4">
    <location>
        <begin position="44"/>
        <end position="225"/>
    </location>
</feature>
<dbReference type="EMBL" id="CP119391">
    <property type="protein sequence ID" value="WNK20488.1"/>
    <property type="molecule type" value="Genomic_DNA"/>
</dbReference>
<feature type="transmembrane region" description="Helical" evidence="3">
    <location>
        <begin position="7"/>
        <end position="27"/>
    </location>
</feature>
<keyword evidence="3" id="KW-0472">Membrane</keyword>
<dbReference type="InterPro" id="IPR050393">
    <property type="entry name" value="MFP_Efflux_Pump"/>
</dbReference>
<evidence type="ECO:0000256" key="1">
    <source>
        <dbReference type="ARBA" id="ARBA00009477"/>
    </source>
</evidence>
<evidence type="ECO:0000259" key="4">
    <source>
        <dbReference type="Pfam" id="PF25917"/>
    </source>
</evidence>
<feature type="coiled-coil region" evidence="2">
    <location>
        <begin position="84"/>
        <end position="125"/>
    </location>
</feature>
<protein>
    <submittedName>
        <fullName evidence="5">HlyD family secretion protein</fullName>
    </submittedName>
</protein>
<evidence type="ECO:0000256" key="2">
    <source>
        <dbReference type="SAM" id="Coils"/>
    </source>
</evidence>
<dbReference type="RefSeq" id="WP_311884171.1">
    <property type="nucleotide sequence ID" value="NZ_CP119391.1"/>
</dbReference>
<dbReference type="PANTHER" id="PTHR30367">
    <property type="entry name" value="P-HYDROXYBENZOIC ACID EFFLUX PUMP SUBUNIT AAEA-RELATED"/>
    <property type="match status" value="1"/>
</dbReference>
<dbReference type="Pfam" id="PF25917">
    <property type="entry name" value="BSH_RND"/>
    <property type="match status" value="1"/>
</dbReference>
<evidence type="ECO:0000313" key="5">
    <source>
        <dbReference type="EMBL" id="WNK20488.1"/>
    </source>
</evidence>
<reference evidence="5 6" key="1">
    <citation type="submission" date="2023-03" db="EMBL/GenBank/DDBJ databases">
        <title>Halomonas sp. nov., isolated from Korean tranditional fermented seafood 'Jeotgal'.</title>
        <authorList>
            <person name="Kim B."/>
            <person name="Shin N.-R."/>
        </authorList>
    </citation>
    <scope>NUCLEOTIDE SEQUENCE [LARGE SCALE GENOMIC DNA]</scope>
    <source>
        <strain evidence="5 6">SG2L-4</strain>
    </source>
</reference>
<keyword evidence="3" id="KW-1133">Transmembrane helix</keyword>
<accession>A0ABY9Z2N9</accession>
<dbReference type="Gene3D" id="2.40.30.170">
    <property type="match status" value="1"/>
</dbReference>
<dbReference type="Gene3D" id="1.10.287.470">
    <property type="entry name" value="Helix hairpin bin"/>
    <property type="match status" value="1"/>
</dbReference>
<gene>
    <name evidence="5" type="ORF">P1P91_02030</name>
</gene>
<evidence type="ECO:0000256" key="3">
    <source>
        <dbReference type="SAM" id="Phobius"/>
    </source>
</evidence>
<proteinExistence type="inferred from homology"/>
<dbReference type="PANTHER" id="PTHR30367:SF6">
    <property type="entry name" value="SECRETION PROTEIN-RELATED"/>
    <property type="match status" value="1"/>
</dbReference>
<organism evidence="5 6">
    <name type="scientific">Halomonas piscis</name>
    <dbReference type="NCBI Taxonomy" id="3031727"/>
    <lineage>
        <taxon>Bacteria</taxon>
        <taxon>Pseudomonadati</taxon>
        <taxon>Pseudomonadota</taxon>
        <taxon>Gammaproteobacteria</taxon>
        <taxon>Oceanospirillales</taxon>
        <taxon>Halomonadaceae</taxon>
        <taxon>Halomonas</taxon>
    </lineage>
</organism>
<keyword evidence="3" id="KW-0812">Transmembrane</keyword>
<dbReference type="SUPFAM" id="SSF111369">
    <property type="entry name" value="HlyD-like secretion proteins"/>
    <property type="match status" value="1"/>
</dbReference>
<dbReference type="Proteomes" id="UP001301869">
    <property type="component" value="Chromosome"/>
</dbReference>
<keyword evidence="6" id="KW-1185">Reference proteome</keyword>
<evidence type="ECO:0000313" key="6">
    <source>
        <dbReference type="Proteomes" id="UP001301869"/>
    </source>
</evidence>
<comment type="similarity">
    <text evidence="1">Belongs to the membrane fusion protein (MFP) (TC 8.A.1) family.</text>
</comment>
<sequence>MTPEQRFARWVRAAIALFIVMFVYFVLADSWMPATPQARALRDVVRVAPRVSGQVVEVNVSNNARVHRGAVLFRVDPAPYRLAVEKARLALAQTRRDNARLEADLAEARASLTRQLTLADELEQERARAAKLVKRGSMSRQRFDTASADARAGRAAAQAAEARVNALKVQRGQSGEDNLQRRKARNALAAARLDLRRTAVRAEQDGHVSNLQLDVGDSVSAGKPVMASVGDRLDIVADFREKSLRHVAAGDRAWVAFDARPGKAYAARITSLDAGVRDGQIPPDGNLAHIPTTDRWVRDAQRLRTHLRLETPPETLPPTGARATVQLAPSEHPVAHALARAQVWLLSFSHHVY</sequence>
<dbReference type="Gene3D" id="2.40.50.100">
    <property type="match status" value="1"/>
</dbReference>
<name>A0ABY9Z2N9_9GAMM</name>